<reference evidence="1" key="2">
    <citation type="journal article" date="2022" name="New Phytol.">
        <title>Evolutionary transition to the ectomycorrhizal habit in the genomes of a hyperdiverse lineage of mushroom-forming fungi.</title>
        <authorList>
            <person name="Looney B."/>
            <person name="Miyauchi S."/>
            <person name="Morin E."/>
            <person name="Drula E."/>
            <person name="Courty P.E."/>
            <person name="Kohler A."/>
            <person name="Kuo A."/>
            <person name="LaButti K."/>
            <person name="Pangilinan J."/>
            <person name="Lipzen A."/>
            <person name="Riley R."/>
            <person name="Andreopoulos W."/>
            <person name="He G."/>
            <person name="Johnson J."/>
            <person name="Nolan M."/>
            <person name="Tritt A."/>
            <person name="Barry K.W."/>
            <person name="Grigoriev I.V."/>
            <person name="Nagy L.G."/>
            <person name="Hibbett D."/>
            <person name="Henrissat B."/>
            <person name="Matheny P.B."/>
            <person name="Labbe J."/>
            <person name="Martin F.M."/>
        </authorList>
    </citation>
    <scope>NUCLEOTIDE SEQUENCE</scope>
    <source>
        <strain evidence="1">EC-137</strain>
    </source>
</reference>
<name>A0ACB8QRA7_9AGAM</name>
<keyword evidence="1" id="KW-0675">Receptor</keyword>
<evidence type="ECO:0000313" key="1">
    <source>
        <dbReference type="EMBL" id="KAI0034203.1"/>
    </source>
</evidence>
<sequence length="753" mass="84281">MECEVQTQPLLGPSFDAFDTVGVFPYIRALKRDANEVFLPLDSSLSWEQLTASDINFAVVRPLVFKYARINNPAIVYICLVVRAHFLSVVEENLAFAGVNLCRANFCEILAMKLVNNFASNKIELVSVLTISFSPLAGAPDSVISNVKRILGGDGHDKDDFQSALEMAVATRAKKFIATSIVQTIVNDIWSGRVVSHSISARSVIADNYKTQGVAIYDVRKAPLLDHYRLRVPKYGAMLEFLNFAVLFVTYILCLTYHDIYHLHTFEVVFIVFALAFALDEYTASMEHGWRIYIANMWNIFDTSFIVITLAYLFCRAKGLADGNEYLSQWGFDILACGACILLPRLAFFLVSNNMVVLALRAMGAEFIFFMGIAMICFSGVMFTLWTLGGDQWSLRAITWLMIQIWFGNTYLSFSQAASFHPVIGPILMTLFAALSSTLLLTILISILSNTFAKIDANASTEYLYQYTISALEGMKSDALISYQPPFNLLAFAILWPASFVLSPRALHTANVFLLRLTTFPILIVIHLYERFKLTHNSLWESLQWAMHSMYNSLPRPLKSIPVLDTLMRPDSNSIYDAIFDVETDLENEGDVDLFGSDAGRDHVGLHSWTSRRSAAEEAAVPVILPPTRVTHTESDTLLQVQDRGRSVPSSPRGRKASKNMPHAFNLESSPSPGQRSPLAKLFVGRHDTETVDKIDDSIRRMQEVLDETKKLPVNSLKAEIKELQERQARIESLLLALTRSMRHEVGVPGSGP</sequence>
<dbReference type="Proteomes" id="UP000814128">
    <property type="component" value="Unassembled WGS sequence"/>
</dbReference>
<dbReference type="EMBL" id="MU273504">
    <property type="protein sequence ID" value="KAI0034203.1"/>
    <property type="molecule type" value="Genomic_DNA"/>
</dbReference>
<evidence type="ECO:0000313" key="2">
    <source>
        <dbReference type="Proteomes" id="UP000814128"/>
    </source>
</evidence>
<gene>
    <name evidence="1" type="ORF">K488DRAFT_45968</name>
</gene>
<organism evidence="1 2">
    <name type="scientific">Vararia minispora EC-137</name>
    <dbReference type="NCBI Taxonomy" id="1314806"/>
    <lineage>
        <taxon>Eukaryota</taxon>
        <taxon>Fungi</taxon>
        <taxon>Dikarya</taxon>
        <taxon>Basidiomycota</taxon>
        <taxon>Agaricomycotina</taxon>
        <taxon>Agaricomycetes</taxon>
        <taxon>Russulales</taxon>
        <taxon>Lachnocladiaceae</taxon>
        <taxon>Vararia</taxon>
    </lineage>
</organism>
<reference evidence="1" key="1">
    <citation type="submission" date="2021-02" db="EMBL/GenBank/DDBJ databases">
        <authorList>
            <consortium name="DOE Joint Genome Institute"/>
            <person name="Ahrendt S."/>
            <person name="Looney B.P."/>
            <person name="Miyauchi S."/>
            <person name="Morin E."/>
            <person name="Drula E."/>
            <person name="Courty P.E."/>
            <person name="Chicoki N."/>
            <person name="Fauchery L."/>
            <person name="Kohler A."/>
            <person name="Kuo A."/>
            <person name="Labutti K."/>
            <person name="Pangilinan J."/>
            <person name="Lipzen A."/>
            <person name="Riley R."/>
            <person name="Andreopoulos W."/>
            <person name="He G."/>
            <person name="Johnson J."/>
            <person name="Barry K.W."/>
            <person name="Grigoriev I.V."/>
            <person name="Nagy L."/>
            <person name="Hibbett D."/>
            <person name="Henrissat B."/>
            <person name="Matheny P.B."/>
            <person name="Labbe J."/>
            <person name="Martin F."/>
        </authorList>
    </citation>
    <scope>NUCLEOTIDE SEQUENCE</scope>
    <source>
        <strain evidence="1">EC-137</strain>
    </source>
</reference>
<keyword evidence="2" id="KW-1185">Reference proteome</keyword>
<protein>
    <submittedName>
        <fullName evidence="1">Receptor-activated Ca2+-permeable cation channel</fullName>
    </submittedName>
</protein>
<accession>A0ACB8QRA7</accession>
<comment type="caution">
    <text evidence="1">The sequence shown here is derived from an EMBL/GenBank/DDBJ whole genome shotgun (WGS) entry which is preliminary data.</text>
</comment>
<proteinExistence type="predicted"/>